<dbReference type="OMA" id="WQKNDGS"/>
<proteinExistence type="predicted"/>
<evidence type="ECO:0000259" key="2">
    <source>
        <dbReference type="Pfam" id="PF09362"/>
    </source>
</evidence>
<accession>A0A0E9NER9</accession>
<dbReference type="EMBL" id="BACD03000014">
    <property type="protein sequence ID" value="GAO48344.1"/>
    <property type="molecule type" value="Genomic_DNA"/>
</dbReference>
<reference evidence="3 4" key="1">
    <citation type="journal article" date="2011" name="J. Gen. Appl. Microbiol.">
        <title>Draft genome sequencing of the enigmatic yeast Saitoella complicata.</title>
        <authorList>
            <person name="Nishida H."/>
            <person name="Hamamoto M."/>
            <person name="Sugiyama J."/>
        </authorList>
    </citation>
    <scope>NUCLEOTIDE SEQUENCE [LARGE SCALE GENOMIC DNA]</scope>
    <source>
        <strain evidence="3 4">NRRL Y-17804</strain>
    </source>
</reference>
<dbReference type="STRING" id="698492.A0A0E9NER9"/>
<keyword evidence="1" id="KW-0732">Signal</keyword>
<evidence type="ECO:0000256" key="1">
    <source>
        <dbReference type="SAM" id="SignalP"/>
    </source>
</evidence>
<reference evidence="3 4" key="2">
    <citation type="journal article" date="2014" name="J. Gen. Appl. Microbiol.">
        <title>The early diverging ascomycetous budding yeast Saitoella complicata has three histone deacetylases belonging to the Clr6, Hos2, and Rpd3 lineages.</title>
        <authorList>
            <person name="Nishida H."/>
            <person name="Matsumoto T."/>
            <person name="Kondo S."/>
            <person name="Hamamoto M."/>
            <person name="Yoshikawa H."/>
        </authorList>
    </citation>
    <scope>NUCLEOTIDE SEQUENCE [LARGE SCALE GENOMIC DNA]</scope>
    <source>
        <strain evidence="3 4">NRRL Y-17804</strain>
    </source>
</reference>
<reference evidence="3 4" key="3">
    <citation type="journal article" date="2015" name="Genome Announc.">
        <title>Draft Genome Sequence of the Archiascomycetous Yeast Saitoella complicata.</title>
        <authorList>
            <person name="Yamauchi K."/>
            <person name="Kondo S."/>
            <person name="Hamamoto M."/>
            <person name="Takahashi Y."/>
            <person name="Ogura Y."/>
            <person name="Hayashi T."/>
            <person name="Nishida H."/>
        </authorList>
    </citation>
    <scope>NUCLEOTIDE SEQUENCE [LARGE SCALE GENOMIC DNA]</scope>
    <source>
        <strain evidence="3 4">NRRL Y-17804</strain>
    </source>
</reference>
<dbReference type="InterPro" id="IPR018535">
    <property type="entry name" value="DUF1996"/>
</dbReference>
<feature type="chain" id="PRO_5002430458" description="DUF1996 domain-containing protein" evidence="1">
    <location>
        <begin position="22"/>
        <end position="449"/>
    </location>
</feature>
<dbReference type="AlphaFoldDB" id="A0A0E9NER9"/>
<keyword evidence="4" id="KW-1185">Reference proteome</keyword>
<comment type="caution">
    <text evidence="3">The sequence shown here is derived from an EMBL/GenBank/DDBJ whole genome shotgun (WGS) entry which is preliminary data.</text>
</comment>
<dbReference type="OrthoDB" id="74764at2759"/>
<protein>
    <recommendedName>
        <fullName evidence="2">DUF1996 domain-containing protein</fullName>
    </recommendedName>
</protein>
<feature type="domain" description="DUF1996" evidence="2">
    <location>
        <begin position="37"/>
        <end position="269"/>
    </location>
</feature>
<sequence length="449" mass="48761">MLLSALNFALLSTLFTGSTEAFWRLPCNKPIVTERIDPLVSPGAVSGHVHSVMGSSGLNFTTTFEGLRAGDCTTCMVKQDMSVYWVPTLYYAAENGSFFPVSQVGGVTAYYLQRYDSQNSATYSNLTAFPDGFRMLAGNPFLRSFNSSSPAQQAVTYNCLNGSTPAPQTHGFPTNNCPSGLRAQIFFPSCWDGVNLDSADHKSHMAYPDGVDVGSCPDSHPVKLISLFYEVIWNVNAFADQWYGDSQPFVWSMGDPTGYGYHGDFINGWDNSVLQQAVDECTADSGLIEDCSVFDLYTNQETRTCSNAVQVDEQIDGELSALPGCNPVQYGPNNAVPQTGCGATTQTSGSSKVLDSFQLVFANQTGATNAGDYITYTALDSFSPDDCSQFCYSVSGCNFFNLWLGQNVKDGSYSYTCSLYQQGHNATECVNKQVGNAKCVRSDGYVRRS</sequence>
<gene>
    <name evidence="3" type="ORF">G7K_2517-t1</name>
</gene>
<dbReference type="Pfam" id="PF09362">
    <property type="entry name" value="DUF1996"/>
    <property type="match status" value="1"/>
</dbReference>
<dbReference type="RefSeq" id="XP_019021964.1">
    <property type="nucleotide sequence ID" value="XM_019167966.1"/>
</dbReference>
<dbReference type="Proteomes" id="UP000033140">
    <property type="component" value="Unassembled WGS sequence"/>
</dbReference>
<name>A0A0E9NER9_SAICN</name>
<dbReference type="PANTHER" id="PTHR43662:SF3">
    <property type="entry name" value="DOMAIN PROTEIN, PUTATIVE (AFU_ORTHOLOGUE AFUA_6G11970)-RELATED"/>
    <property type="match status" value="1"/>
</dbReference>
<evidence type="ECO:0000313" key="3">
    <source>
        <dbReference type="EMBL" id="GAO48344.1"/>
    </source>
</evidence>
<organism evidence="3 4">
    <name type="scientific">Saitoella complicata (strain BCRC 22490 / CBS 7301 / JCM 7358 / NBRC 10748 / NRRL Y-17804)</name>
    <dbReference type="NCBI Taxonomy" id="698492"/>
    <lineage>
        <taxon>Eukaryota</taxon>
        <taxon>Fungi</taxon>
        <taxon>Dikarya</taxon>
        <taxon>Ascomycota</taxon>
        <taxon>Taphrinomycotina</taxon>
        <taxon>Taphrinomycotina incertae sedis</taxon>
        <taxon>Saitoella</taxon>
    </lineage>
</organism>
<feature type="signal peptide" evidence="1">
    <location>
        <begin position="1"/>
        <end position="21"/>
    </location>
</feature>
<dbReference type="PANTHER" id="PTHR43662">
    <property type="match status" value="1"/>
</dbReference>
<evidence type="ECO:0000313" key="4">
    <source>
        <dbReference type="Proteomes" id="UP000033140"/>
    </source>
</evidence>